<name>A0ACB8ZDB2_9ASTR</name>
<accession>A0ACB8ZDB2</accession>
<proteinExistence type="predicted"/>
<gene>
    <name evidence="1" type="ORF">L1987_78674</name>
</gene>
<evidence type="ECO:0000313" key="2">
    <source>
        <dbReference type="Proteomes" id="UP001056120"/>
    </source>
</evidence>
<dbReference type="Proteomes" id="UP001056120">
    <property type="component" value="Linkage Group LG26"/>
</dbReference>
<dbReference type="EMBL" id="CM042043">
    <property type="protein sequence ID" value="KAI3695675.1"/>
    <property type="molecule type" value="Genomic_DNA"/>
</dbReference>
<sequence length="240" mass="27069">MELANFEALFGEPKVESSTPVHPFLFQFHAPDPSQLRVDVTDFFSTSFEAIRSIQQLDDMRDETGVGGSWSDFLEYLVTSIKFGDVKLVFEGSESARLIAQKSKGMPRISVSLHRLVGTAANEAMARLSLHIYKSYKSNHKLLVEEQEGRHQLTKMLSAEQEKNKQLQQQLDELLYSNRRKSQKTHDKLTSATSSAAALYDSSDKQSDQNPSPMKAPNRVVPAHRRSKVRGVLLQDTEDD</sequence>
<keyword evidence="2" id="KW-1185">Reference proteome</keyword>
<reference evidence="2" key="1">
    <citation type="journal article" date="2022" name="Mol. Ecol. Resour.">
        <title>The genomes of chicory, endive, great burdock and yacon provide insights into Asteraceae palaeo-polyploidization history and plant inulin production.</title>
        <authorList>
            <person name="Fan W."/>
            <person name="Wang S."/>
            <person name="Wang H."/>
            <person name="Wang A."/>
            <person name="Jiang F."/>
            <person name="Liu H."/>
            <person name="Zhao H."/>
            <person name="Xu D."/>
            <person name="Zhang Y."/>
        </authorList>
    </citation>
    <scope>NUCLEOTIDE SEQUENCE [LARGE SCALE GENOMIC DNA]</scope>
    <source>
        <strain evidence="2">cv. Yunnan</strain>
    </source>
</reference>
<reference evidence="1 2" key="2">
    <citation type="journal article" date="2022" name="Mol. Ecol. Resour.">
        <title>The genomes of chicory, endive, great burdock and yacon provide insights into Asteraceae paleo-polyploidization history and plant inulin production.</title>
        <authorList>
            <person name="Fan W."/>
            <person name="Wang S."/>
            <person name="Wang H."/>
            <person name="Wang A."/>
            <person name="Jiang F."/>
            <person name="Liu H."/>
            <person name="Zhao H."/>
            <person name="Xu D."/>
            <person name="Zhang Y."/>
        </authorList>
    </citation>
    <scope>NUCLEOTIDE SEQUENCE [LARGE SCALE GENOMIC DNA]</scope>
    <source>
        <strain evidence="2">cv. Yunnan</strain>
        <tissue evidence="1">Leaves</tissue>
    </source>
</reference>
<comment type="caution">
    <text evidence="1">The sequence shown here is derived from an EMBL/GenBank/DDBJ whole genome shotgun (WGS) entry which is preliminary data.</text>
</comment>
<organism evidence="1 2">
    <name type="scientific">Smallanthus sonchifolius</name>
    <dbReference type="NCBI Taxonomy" id="185202"/>
    <lineage>
        <taxon>Eukaryota</taxon>
        <taxon>Viridiplantae</taxon>
        <taxon>Streptophyta</taxon>
        <taxon>Embryophyta</taxon>
        <taxon>Tracheophyta</taxon>
        <taxon>Spermatophyta</taxon>
        <taxon>Magnoliopsida</taxon>
        <taxon>eudicotyledons</taxon>
        <taxon>Gunneridae</taxon>
        <taxon>Pentapetalae</taxon>
        <taxon>asterids</taxon>
        <taxon>campanulids</taxon>
        <taxon>Asterales</taxon>
        <taxon>Asteraceae</taxon>
        <taxon>Asteroideae</taxon>
        <taxon>Heliantheae alliance</taxon>
        <taxon>Millerieae</taxon>
        <taxon>Smallanthus</taxon>
    </lineage>
</organism>
<evidence type="ECO:0000313" key="1">
    <source>
        <dbReference type="EMBL" id="KAI3695675.1"/>
    </source>
</evidence>
<protein>
    <submittedName>
        <fullName evidence="1">Uncharacterized protein</fullName>
    </submittedName>
</protein>